<dbReference type="EMBL" id="KZ992868">
    <property type="protein sequence ID" value="RKP06511.1"/>
    <property type="molecule type" value="Genomic_DNA"/>
</dbReference>
<feature type="region of interest" description="Disordered" evidence="1">
    <location>
        <begin position="478"/>
        <end position="567"/>
    </location>
</feature>
<feature type="compositionally biased region" description="Basic and acidic residues" evidence="1">
    <location>
        <begin position="491"/>
        <end position="501"/>
    </location>
</feature>
<dbReference type="OrthoDB" id="5587891at2759"/>
<keyword evidence="2" id="KW-0812">Transmembrane</keyword>
<proteinExistence type="predicted"/>
<evidence type="ECO:0000256" key="2">
    <source>
        <dbReference type="SAM" id="Phobius"/>
    </source>
</evidence>
<evidence type="ECO:0000256" key="1">
    <source>
        <dbReference type="SAM" id="MobiDB-lite"/>
    </source>
</evidence>
<feature type="compositionally biased region" description="Polar residues" evidence="1">
    <location>
        <begin position="510"/>
        <end position="523"/>
    </location>
</feature>
<dbReference type="Proteomes" id="UP000271241">
    <property type="component" value="Unassembled WGS sequence"/>
</dbReference>
<keyword evidence="4" id="KW-1185">Reference proteome</keyword>
<dbReference type="AlphaFoldDB" id="A0A4P9XMC0"/>
<reference evidence="4" key="1">
    <citation type="journal article" date="2018" name="Nat. Microbiol.">
        <title>Leveraging single-cell genomics to expand the fungal tree of life.</title>
        <authorList>
            <person name="Ahrendt S.R."/>
            <person name="Quandt C.A."/>
            <person name="Ciobanu D."/>
            <person name="Clum A."/>
            <person name="Salamov A."/>
            <person name="Andreopoulos B."/>
            <person name="Cheng J.F."/>
            <person name="Woyke T."/>
            <person name="Pelin A."/>
            <person name="Henrissat B."/>
            <person name="Reynolds N.K."/>
            <person name="Benny G.L."/>
            <person name="Smith M.E."/>
            <person name="James T.Y."/>
            <person name="Grigoriev I.V."/>
        </authorList>
    </citation>
    <scope>NUCLEOTIDE SEQUENCE [LARGE SCALE GENOMIC DNA]</scope>
    <source>
        <strain evidence="4">RSA 1356</strain>
    </source>
</reference>
<protein>
    <submittedName>
        <fullName evidence="3">Uncharacterized protein</fullName>
    </submittedName>
</protein>
<feature type="transmembrane region" description="Helical" evidence="2">
    <location>
        <begin position="197"/>
        <end position="224"/>
    </location>
</feature>
<evidence type="ECO:0000313" key="3">
    <source>
        <dbReference type="EMBL" id="RKP06511.1"/>
    </source>
</evidence>
<feature type="transmembrane region" description="Helical" evidence="2">
    <location>
        <begin position="167"/>
        <end position="185"/>
    </location>
</feature>
<feature type="compositionally biased region" description="Polar residues" evidence="1">
    <location>
        <begin position="478"/>
        <end position="490"/>
    </location>
</feature>
<accession>A0A4P9XMC0</accession>
<feature type="transmembrane region" description="Helical" evidence="2">
    <location>
        <begin position="60"/>
        <end position="83"/>
    </location>
</feature>
<keyword evidence="2" id="KW-0472">Membrane</keyword>
<feature type="transmembrane region" description="Helical" evidence="2">
    <location>
        <begin position="254"/>
        <end position="274"/>
    </location>
</feature>
<name>A0A4P9XMC0_9FUNG</name>
<organism evidence="3 4">
    <name type="scientific">Thamnocephalis sphaerospora</name>
    <dbReference type="NCBI Taxonomy" id="78915"/>
    <lineage>
        <taxon>Eukaryota</taxon>
        <taxon>Fungi</taxon>
        <taxon>Fungi incertae sedis</taxon>
        <taxon>Zoopagomycota</taxon>
        <taxon>Zoopagomycotina</taxon>
        <taxon>Zoopagomycetes</taxon>
        <taxon>Zoopagales</taxon>
        <taxon>Sigmoideomycetaceae</taxon>
        <taxon>Thamnocephalis</taxon>
    </lineage>
</organism>
<feature type="transmembrane region" description="Helical" evidence="2">
    <location>
        <begin position="104"/>
        <end position="122"/>
    </location>
</feature>
<sequence length="628" mass="67517">MDAPAPFLNITTNPSNPIPVGEPTANLTIGGGFNTILDPTGSQGPQALPGAFTVNISNQWFMVCNLSLAIYTMLLYIFANNLWHSISVAGDAWAARIWQRRTMTSLSMVQTLLGTIVMAWIVTNYFRLSEGRLADGLVIIIGQRLSENAISTMLLIKAYHVRNRNRYILGIGVLLLLANLVMSALECATIPKASTRWGWYAVQVAATLATGIPMILNMVMNLYVTGCFLRVIRRHARITTSVLYTALIRDGTQFALVCAITNVVVGILFLTRAVGTATPSVLYHVGWTIQSWLMVRQLESARRSYAATTIKPMDTGVSGNAVTRISDLSGAGLNFAGGRKSTATMRSVAVVNKDVGPIAASRDVVSDDAEGDASLPEGVNPLCTYLPPGAHGSATPQHHAKSPTRSAMRPLRLPAESFEAYHSRAVSFVDSTNSGTSANNSRTSFAIPDDTLRRHSADRANESFASSRFYASYANASMTGVSDTRQSSNERGSRLAPRGERVLCPVPLASQESIASSRTAATEDSTHVVPPSSQRDHGSNGADGNQGGGGGLPDTAQSPRDWRFSVDPDLTVSDVPIAEVYHGSSSTLDATADYQYDSDASSQSDWAGNIVRAMLSDTQRQQQQQHQQ</sequence>
<evidence type="ECO:0000313" key="4">
    <source>
        <dbReference type="Proteomes" id="UP000271241"/>
    </source>
</evidence>
<keyword evidence="2" id="KW-1133">Transmembrane helix</keyword>
<gene>
    <name evidence="3" type="ORF">THASP1DRAFT_31674</name>
</gene>